<feature type="transmembrane region" description="Helical" evidence="1">
    <location>
        <begin position="27"/>
        <end position="51"/>
    </location>
</feature>
<name>A0ABU3RUV5_9MICO</name>
<dbReference type="Proteomes" id="UP001256673">
    <property type="component" value="Unassembled WGS sequence"/>
</dbReference>
<reference evidence="2 3" key="1">
    <citation type="submission" date="2023-09" db="EMBL/GenBank/DDBJ databases">
        <title>Microbacterium fusihabitans sp. nov., Microbacterium phycihabitans sp. nov., and Microbacterium cervinum sp. nov., isolated from dried seaweeds of beach.</title>
        <authorList>
            <person name="Lee S.D."/>
        </authorList>
    </citation>
    <scope>NUCLEOTIDE SEQUENCE [LARGE SCALE GENOMIC DNA]</scope>
    <source>
        <strain evidence="2 3">KSW2-21</strain>
    </source>
</reference>
<keyword evidence="1" id="KW-0472">Membrane</keyword>
<feature type="transmembrane region" description="Helical" evidence="1">
    <location>
        <begin position="57"/>
        <end position="77"/>
    </location>
</feature>
<gene>
    <name evidence="2" type="ORF">RWH43_07940</name>
</gene>
<dbReference type="RefSeq" id="WP_316001174.1">
    <property type="nucleotide sequence ID" value="NZ_JAWDIU010000002.1"/>
</dbReference>
<comment type="caution">
    <text evidence="2">The sequence shown here is derived from an EMBL/GenBank/DDBJ whole genome shotgun (WGS) entry which is preliminary data.</text>
</comment>
<keyword evidence="1" id="KW-1133">Transmembrane helix</keyword>
<keyword evidence="3" id="KW-1185">Reference proteome</keyword>
<evidence type="ECO:0000256" key="1">
    <source>
        <dbReference type="SAM" id="Phobius"/>
    </source>
</evidence>
<sequence length="111" mass="12429">MTGVATYAAMVRDITQQVEPKRRRRSLVVSAVFHGLAFTIMTALLIFRIAAGNAVTPVVFVGGFLVIMELVLFVWALQQIGRRTQPGDRIVDVRAIAPGRRLDHEVDRREQ</sequence>
<proteinExistence type="predicted"/>
<keyword evidence="1" id="KW-0812">Transmembrane</keyword>
<evidence type="ECO:0000313" key="2">
    <source>
        <dbReference type="EMBL" id="MDU0326685.1"/>
    </source>
</evidence>
<protein>
    <recommendedName>
        <fullName evidence="4">DUF202 domain-containing protein</fullName>
    </recommendedName>
</protein>
<dbReference type="EMBL" id="JAWDIU010000002">
    <property type="protein sequence ID" value="MDU0326685.1"/>
    <property type="molecule type" value="Genomic_DNA"/>
</dbReference>
<accession>A0ABU3RUV5</accession>
<evidence type="ECO:0000313" key="3">
    <source>
        <dbReference type="Proteomes" id="UP001256673"/>
    </source>
</evidence>
<organism evidence="2 3">
    <name type="scientific">Microbacterium algihabitans</name>
    <dbReference type="NCBI Taxonomy" id="3075992"/>
    <lineage>
        <taxon>Bacteria</taxon>
        <taxon>Bacillati</taxon>
        <taxon>Actinomycetota</taxon>
        <taxon>Actinomycetes</taxon>
        <taxon>Micrococcales</taxon>
        <taxon>Microbacteriaceae</taxon>
        <taxon>Microbacterium</taxon>
    </lineage>
</organism>
<evidence type="ECO:0008006" key="4">
    <source>
        <dbReference type="Google" id="ProtNLM"/>
    </source>
</evidence>